<comment type="caution">
    <text evidence="1">The sequence shown here is derived from an EMBL/GenBank/DDBJ whole genome shotgun (WGS) entry which is preliminary data.</text>
</comment>
<reference evidence="2" key="1">
    <citation type="submission" date="2017-03" db="EMBL/GenBank/DDBJ databases">
        <authorList>
            <person name="Safronova V.I."/>
            <person name="Sazanova A.L."/>
            <person name="Chirak E.R."/>
        </authorList>
    </citation>
    <scope>NUCLEOTIDE SEQUENCE [LARGE SCALE GENOMIC DNA]</scope>
    <source>
        <strain evidence="2">Ach-343</strain>
    </source>
</reference>
<proteinExistence type="predicted"/>
<dbReference type="RefSeq" id="WP_111547719.1">
    <property type="nucleotide sequence ID" value="NZ_MZXV01000064.1"/>
</dbReference>
<dbReference type="AlphaFoldDB" id="A0A2W7BW16"/>
<protein>
    <recommendedName>
        <fullName evidence="3">IrrE N-terminal-like domain-containing protein</fullName>
    </recommendedName>
</protein>
<keyword evidence="2" id="KW-1185">Reference proteome</keyword>
<dbReference type="Proteomes" id="UP000248616">
    <property type="component" value="Unassembled WGS sequence"/>
</dbReference>
<sequence length="254" mass="26841">MAFDAAAVAARITAGADFVGSGFPRDLAECAPLTLPVSIIVRAGLTTADVVQTLAVATGRAAASLRKRRLRGCLVAHRGFGMIFLDEDDSALVRFALAHELAHFAGHYLTRRELAIARLGPAIIDVLDGLRAPTAPEQLAGILSGCPLGMFADVMERDDGVPLTAAAEVMEYEADEAAFLALAPIGIVIARTLGRSGRIDRAAATACLIETFGLSPGDADRHAPRIVNAAGRNRPSLVEQLRKAASKIERERHM</sequence>
<evidence type="ECO:0000313" key="2">
    <source>
        <dbReference type="Proteomes" id="UP000248616"/>
    </source>
</evidence>
<dbReference type="EMBL" id="MZXV01000064">
    <property type="protein sequence ID" value="PZV34882.1"/>
    <property type="molecule type" value="Genomic_DNA"/>
</dbReference>
<evidence type="ECO:0008006" key="3">
    <source>
        <dbReference type="Google" id="ProtNLM"/>
    </source>
</evidence>
<dbReference type="OrthoDB" id="5382606at2"/>
<accession>A0A2W7BW16</accession>
<organism evidence="1 2">
    <name type="scientific">Mesorhizobium kowhaii</name>
    <dbReference type="NCBI Taxonomy" id="1300272"/>
    <lineage>
        <taxon>Bacteria</taxon>
        <taxon>Pseudomonadati</taxon>
        <taxon>Pseudomonadota</taxon>
        <taxon>Alphaproteobacteria</taxon>
        <taxon>Hyphomicrobiales</taxon>
        <taxon>Phyllobacteriaceae</taxon>
        <taxon>Mesorhizobium</taxon>
    </lineage>
</organism>
<name>A0A2W7BW16_9HYPH</name>
<evidence type="ECO:0000313" key="1">
    <source>
        <dbReference type="EMBL" id="PZV34882.1"/>
    </source>
</evidence>
<gene>
    <name evidence="1" type="ORF">B5V02_30145</name>
</gene>